<dbReference type="EMBL" id="LT670849">
    <property type="protein sequence ID" value="SHN86670.1"/>
    <property type="molecule type" value="Genomic_DNA"/>
</dbReference>
<name>A0A1M7UUP6_9BRAD</name>
<sequence>MRHRRRVRSFERAVGSSTEMFVLPGAIRLLQLPCSDTNIGAIKTLFSVQYMSKSEYLRLADAIAAEIADGALKPGERLPPQRDFAYERKIAVSTASRVYAELLRRGLVVGEVGRGTFISGDAKRGVAAPSEPRGIRIDFEFNYPILLDQSALIAKSLEGLEKTAALDAALRQATSFGTPAARSVAAAYLSQDAWSPSPDQLVFTGNGRQSIAAALAAVVATGGRCGVEPLTYPFIKGIAARLGVSLVPLAMDENGVRPDSVQKAHREAHLSAIYIQPVVQNPLGVTMSPARRADLLRVVEKLNLPIIEDNVYGFLDNEPPLAALAPDSCIVIDSLSKKAAPGLALGFIVPPQRLRESVMASVRSGGWTASGFAFAAAQRMMSDGTVAELTRLKRLDARARQKLAADRLAGFEIQANDKSYHLWLTLPAHWRSQTFVAAAARRDIALTPSTTFAVAPGHAPNAVRLALAAPTMDQLDSGLRTIAAMLNASEHDFDSTE</sequence>
<evidence type="ECO:0000259" key="6">
    <source>
        <dbReference type="PROSITE" id="PS50949"/>
    </source>
</evidence>
<dbReference type="PANTHER" id="PTHR46577">
    <property type="entry name" value="HTH-TYPE TRANSCRIPTIONAL REGULATORY PROTEIN GABR"/>
    <property type="match status" value="1"/>
</dbReference>
<dbReference type="GO" id="GO:0030170">
    <property type="term" value="F:pyridoxal phosphate binding"/>
    <property type="evidence" value="ECO:0007669"/>
    <property type="project" value="InterPro"/>
</dbReference>
<evidence type="ECO:0000256" key="4">
    <source>
        <dbReference type="ARBA" id="ARBA00023125"/>
    </source>
</evidence>
<evidence type="ECO:0000313" key="7">
    <source>
        <dbReference type="EMBL" id="SHN86670.1"/>
    </source>
</evidence>
<dbReference type="InterPro" id="IPR036388">
    <property type="entry name" value="WH-like_DNA-bd_sf"/>
</dbReference>
<keyword evidence="3" id="KW-0805">Transcription regulation</keyword>
<evidence type="ECO:0000313" key="8">
    <source>
        <dbReference type="Proteomes" id="UP000184096"/>
    </source>
</evidence>
<proteinExistence type="inferred from homology"/>
<dbReference type="Gene3D" id="1.10.10.10">
    <property type="entry name" value="Winged helix-like DNA-binding domain superfamily/Winged helix DNA-binding domain"/>
    <property type="match status" value="1"/>
</dbReference>
<comment type="similarity">
    <text evidence="1">In the C-terminal section; belongs to the class-I pyridoxal-phosphate-dependent aminotransferase family.</text>
</comment>
<dbReference type="PROSITE" id="PS50949">
    <property type="entry name" value="HTH_GNTR"/>
    <property type="match status" value="1"/>
</dbReference>
<evidence type="ECO:0000256" key="5">
    <source>
        <dbReference type="ARBA" id="ARBA00023163"/>
    </source>
</evidence>
<accession>A0A1M7UUP6</accession>
<evidence type="ECO:0000256" key="2">
    <source>
        <dbReference type="ARBA" id="ARBA00022898"/>
    </source>
</evidence>
<keyword evidence="4" id="KW-0238">DNA-binding</keyword>
<keyword evidence="5" id="KW-0804">Transcription</keyword>
<gene>
    <name evidence="7" type="ORF">SAMN05444170_6769</name>
</gene>
<dbReference type="Pfam" id="PF00155">
    <property type="entry name" value="Aminotran_1_2"/>
    <property type="match status" value="1"/>
</dbReference>
<dbReference type="InterPro" id="IPR015424">
    <property type="entry name" value="PyrdxlP-dep_Trfase"/>
</dbReference>
<dbReference type="Gene3D" id="3.40.640.10">
    <property type="entry name" value="Type I PLP-dependent aspartate aminotransferase-like (Major domain)"/>
    <property type="match status" value="1"/>
</dbReference>
<dbReference type="GO" id="GO:0003700">
    <property type="term" value="F:DNA-binding transcription factor activity"/>
    <property type="evidence" value="ECO:0007669"/>
    <property type="project" value="InterPro"/>
</dbReference>
<dbReference type="InterPro" id="IPR000524">
    <property type="entry name" value="Tscrpt_reg_HTH_GntR"/>
</dbReference>
<keyword evidence="2" id="KW-0663">Pyridoxal phosphate</keyword>
<dbReference type="InterPro" id="IPR051446">
    <property type="entry name" value="HTH_trans_reg/aminotransferase"/>
</dbReference>
<feature type="domain" description="HTH gntR-type" evidence="6">
    <location>
        <begin position="53"/>
        <end position="121"/>
    </location>
</feature>
<dbReference type="SUPFAM" id="SSF53383">
    <property type="entry name" value="PLP-dependent transferases"/>
    <property type="match status" value="1"/>
</dbReference>
<dbReference type="InterPro" id="IPR036390">
    <property type="entry name" value="WH_DNA-bd_sf"/>
</dbReference>
<dbReference type="AlphaFoldDB" id="A0A1M7UUP6"/>
<keyword evidence="8" id="KW-1185">Reference proteome</keyword>
<dbReference type="SUPFAM" id="SSF46785">
    <property type="entry name" value="Winged helix' DNA-binding domain"/>
    <property type="match status" value="1"/>
</dbReference>
<protein>
    <submittedName>
        <fullName evidence="7">Transcriptional regulator, GntR family</fullName>
    </submittedName>
</protein>
<dbReference type="InterPro" id="IPR004839">
    <property type="entry name" value="Aminotransferase_I/II_large"/>
</dbReference>
<evidence type="ECO:0000256" key="1">
    <source>
        <dbReference type="ARBA" id="ARBA00005384"/>
    </source>
</evidence>
<dbReference type="CDD" id="cd00609">
    <property type="entry name" value="AAT_like"/>
    <property type="match status" value="1"/>
</dbReference>
<dbReference type="GO" id="GO:0003677">
    <property type="term" value="F:DNA binding"/>
    <property type="evidence" value="ECO:0007669"/>
    <property type="project" value="UniProtKB-KW"/>
</dbReference>
<reference evidence="8" key="1">
    <citation type="submission" date="2016-11" db="EMBL/GenBank/DDBJ databases">
        <authorList>
            <person name="Varghese N."/>
            <person name="Submissions S."/>
        </authorList>
    </citation>
    <scope>NUCLEOTIDE SEQUENCE [LARGE SCALE GENOMIC DNA]</scope>
    <source>
        <strain evidence="8">GAS401</strain>
    </source>
</reference>
<dbReference type="InterPro" id="IPR015421">
    <property type="entry name" value="PyrdxlP-dep_Trfase_major"/>
</dbReference>
<organism evidence="7 8">
    <name type="scientific">Bradyrhizobium erythrophlei</name>
    <dbReference type="NCBI Taxonomy" id="1437360"/>
    <lineage>
        <taxon>Bacteria</taxon>
        <taxon>Pseudomonadati</taxon>
        <taxon>Pseudomonadota</taxon>
        <taxon>Alphaproteobacteria</taxon>
        <taxon>Hyphomicrobiales</taxon>
        <taxon>Nitrobacteraceae</taxon>
        <taxon>Bradyrhizobium</taxon>
    </lineage>
</organism>
<dbReference type="PANTHER" id="PTHR46577:SF1">
    <property type="entry name" value="HTH-TYPE TRANSCRIPTIONAL REGULATORY PROTEIN GABR"/>
    <property type="match status" value="1"/>
</dbReference>
<dbReference type="Pfam" id="PF00392">
    <property type="entry name" value="GntR"/>
    <property type="match status" value="1"/>
</dbReference>
<dbReference type="Proteomes" id="UP000184096">
    <property type="component" value="Chromosome I"/>
</dbReference>
<dbReference type="SMART" id="SM00345">
    <property type="entry name" value="HTH_GNTR"/>
    <property type="match status" value="1"/>
</dbReference>
<evidence type="ECO:0000256" key="3">
    <source>
        <dbReference type="ARBA" id="ARBA00023015"/>
    </source>
</evidence>